<dbReference type="PANTHER" id="PTHR43790">
    <property type="entry name" value="CARBOHYDRATE TRANSPORT ATP-BINDING PROTEIN MG119-RELATED"/>
    <property type="match status" value="1"/>
</dbReference>
<keyword evidence="7" id="KW-1278">Translocase</keyword>
<keyword evidence="5" id="KW-0547">Nucleotide-binding</keyword>
<dbReference type="Pfam" id="PF00005">
    <property type="entry name" value="ABC_tran"/>
    <property type="match status" value="2"/>
</dbReference>
<evidence type="ECO:0000256" key="9">
    <source>
        <dbReference type="SAM" id="MobiDB-lite"/>
    </source>
</evidence>
<evidence type="ECO:0000256" key="5">
    <source>
        <dbReference type="ARBA" id="ARBA00022741"/>
    </source>
</evidence>
<name>A0A0B5I8R4_9ACTN</name>
<keyword evidence="4" id="KW-0677">Repeat</keyword>
<reference evidence="11 12" key="1">
    <citation type="submission" date="2014-12" db="EMBL/GenBank/DDBJ databases">
        <title>Complete genome sequence of Streptomyces vietnamensis strain GIMV4.0001, a genetic manipulable producer of the benzoisochromanequinone antibiotic granaticin.</title>
        <authorList>
            <person name="Deng M.R."/>
            <person name="Guo J."/>
            <person name="Ma L.Y."/>
            <person name="Feng G.D."/>
            <person name="Mo C.Y."/>
            <person name="Zhu H.H."/>
        </authorList>
    </citation>
    <scope>NUCLEOTIDE SEQUENCE [LARGE SCALE GENOMIC DNA]</scope>
    <source>
        <strain evidence="12">GIMV4.0001</strain>
    </source>
</reference>
<evidence type="ECO:0000256" key="7">
    <source>
        <dbReference type="ARBA" id="ARBA00022967"/>
    </source>
</evidence>
<evidence type="ECO:0000313" key="11">
    <source>
        <dbReference type="EMBL" id="AJF68971.1"/>
    </source>
</evidence>
<dbReference type="PROSITE" id="PS00211">
    <property type="entry name" value="ABC_TRANSPORTER_1"/>
    <property type="match status" value="1"/>
</dbReference>
<dbReference type="SUPFAM" id="SSF52540">
    <property type="entry name" value="P-loop containing nucleoside triphosphate hydrolases"/>
    <property type="match status" value="2"/>
</dbReference>
<dbReference type="CDD" id="cd03216">
    <property type="entry name" value="ABC_Carb_Monos_I"/>
    <property type="match status" value="1"/>
</dbReference>
<dbReference type="EMBL" id="CP010407">
    <property type="protein sequence ID" value="AJF68971.1"/>
    <property type="molecule type" value="Genomic_DNA"/>
</dbReference>
<evidence type="ECO:0000256" key="1">
    <source>
        <dbReference type="ARBA" id="ARBA00022448"/>
    </source>
</evidence>
<dbReference type="GO" id="GO:0016887">
    <property type="term" value="F:ATP hydrolysis activity"/>
    <property type="evidence" value="ECO:0007669"/>
    <property type="project" value="InterPro"/>
</dbReference>
<dbReference type="RefSeq" id="WP_041132893.1">
    <property type="nucleotide sequence ID" value="NZ_CP010407.1"/>
</dbReference>
<gene>
    <name evidence="11" type="ORF">SVTN_36335</name>
</gene>
<dbReference type="InterPro" id="IPR017871">
    <property type="entry name" value="ABC_transporter-like_CS"/>
</dbReference>
<accession>A0A0B5I8R4</accession>
<evidence type="ECO:0000256" key="8">
    <source>
        <dbReference type="ARBA" id="ARBA00023136"/>
    </source>
</evidence>
<dbReference type="SMART" id="SM00382">
    <property type="entry name" value="AAA"/>
    <property type="match status" value="2"/>
</dbReference>
<dbReference type="Gene3D" id="3.40.50.300">
    <property type="entry name" value="P-loop containing nucleotide triphosphate hydrolases"/>
    <property type="match status" value="2"/>
</dbReference>
<protein>
    <submittedName>
        <fullName evidence="11">ABC transporter</fullName>
    </submittedName>
</protein>
<evidence type="ECO:0000256" key="6">
    <source>
        <dbReference type="ARBA" id="ARBA00022840"/>
    </source>
</evidence>
<keyword evidence="12" id="KW-1185">Reference proteome</keyword>
<keyword evidence="3" id="KW-0762">Sugar transport</keyword>
<dbReference type="InterPro" id="IPR003593">
    <property type="entry name" value="AAA+_ATPase"/>
</dbReference>
<keyword evidence="8" id="KW-0472">Membrane</keyword>
<feature type="domain" description="ABC transporter" evidence="10">
    <location>
        <begin position="20"/>
        <end position="260"/>
    </location>
</feature>
<dbReference type="InterPro" id="IPR003439">
    <property type="entry name" value="ABC_transporter-like_ATP-bd"/>
</dbReference>
<feature type="region of interest" description="Disordered" evidence="9">
    <location>
        <begin position="1"/>
        <end position="24"/>
    </location>
</feature>
<sequence>MTALNAPPAGPGSPPAGTGLTADGVSKSFGPVRALHDVTLTFPPGQVTALMGENGAGKSTLLRILTGDHQPTEGRVLLDGKPLNLTSPVDARRAGIRIIPQEPEIIPHVSVAENVYAGSLPRRAGRRLDRAELRRRITADLERLGFARVLDPELPGSRLTAAQRQLVEILRALTGDIPPRVIAFDEPTSSLSEHEAEALFALIGRLRDEGIAVVYVSHRMKEIFRLADRIAVLRDGAVAGVVDAGDTTEDAIVRMMVGRDLSDLFVRQEVATDRVVLDVHDLTTDDVHGISLQVRAGEVVALAGLIGAGRSELAHALAGDVPVRSGTITLNGERLTLRSPRDAIAAGLGLAPEERKAQALFLHRSIRDNTALVSYARLRRGRFVSRTRERSLAQEFADRLRVRAPSIEAEVRTLSGGNQQKVVLARWLARRPELLILDEPTRGVDIGAKAEIYQIIADLARDGVAILVISSELPEVLGLADRVVVMQNGRVTGELPRAEASEAAILALAMADDLATTGLDTPTATDSRTGAPR</sequence>
<keyword evidence="1" id="KW-0813">Transport</keyword>
<keyword evidence="6" id="KW-0067">ATP-binding</keyword>
<dbReference type="PANTHER" id="PTHR43790:SF3">
    <property type="entry name" value="D-ALLOSE IMPORT ATP-BINDING PROTEIN ALSA-RELATED"/>
    <property type="match status" value="1"/>
</dbReference>
<dbReference type="InterPro" id="IPR050107">
    <property type="entry name" value="ABC_carbohydrate_import_ATPase"/>
</dbReference>
<dbReference type="GO" id="GO:0005524">
    <property type="term" value="F:ATP binding"/>
    <property type="evidence" value="ECO:0007669"/>
    <property type="project" value="UniProtKB-KW"/>
</dbReference>
<keyword evidence="2" id="KW-1003">Cell membrane</keyword>
<evidence type="ECO:0000256" key="4">
    <source>
        <dbReference type="ARBA" id="ARBA00022737"/>
    </source>
</evidence>
<evidence type="ECO:0000313" key="12">
    <source>
        <dbReference type="Proteomes" id="UP000031774"/>
    </source>
</evidence>
<organism evidence="11 12">
    <name type="scientific">Streptomyces vietnamensis</name>
    <dbReference type="NCBI Taxonomy" id="362257"/>
    <lineage>
        <taxon>Bacteria</taxon>
        <taxon>Bacillati</taxon>
        <taxon>Actinomycetota</taxon>
        <taxon>Actinomycetes</taxon>
        <taxon>Kitasatosporales</taxon>
        <taxon>Streptomycetaceae</taxon>
        <taxon>Streptomyces</taxon>
    </lineage>
</organism>
<dbReference type="STRING" id="362257.SVTN_36335"/>
<dbReference type="InterPro" id="IPR027417">
    <property type="entry name" value="P-loop_NTPase"/>
</dbReference>
<dbReference type="CDD" id="cd03215">
    <property type="entry name" value="ABC_Carb_Monos_II"/>
    <property type="match status" value="1"/>
</dbReference>
<evidence type="ECO:0000256" key="3">
    <source>
        <dbReference type="ARBA" id="ARBA00022597"/>
    </source>
</evidence>
<dbReference type="PROSITE" id="PS50893">
    <property type="entry name" value="ABC_TRANSPORTER_2"/>
    <property type="match status" value="2"/>
</dbReference>
<dbReference type="HOGENOM" id="CLU_000604_92_2_11"/>
<dbReference type="KEGG" id="svt:SVTN_36335"/>
<proteinExistence type="predicted"/>
<evidence type="ECO:0000259" key="10">
    <source>
        <dbReference type="PROSITE" id="PS50893"/>
    </source>
</evidence>
<dbReference type="Proteomes" id="UP000031774">
    <property type="component" value="Chromosome"/>
</dbReference>
<evidence type="ECO:0000256" key="2">
    <source>
        <dbReference type="ARBA" id="ARBA00022475"/>
    </source>
</evidence>
<dbReference type="AlphaFoldDB" id="A0A0B5I8R4"/>
<feature type="domain" description="ABC transporter" evidence="10">
    <location>
        <begin position="270"/>
        <end position="513"/>
    </location>
</feature>